<protein>
    <submittedName>
        <fullName evidence="5">LacI family DNA-binding transcriptional regulator</fullName>
    </submittedName>
</protein>
<dbReference type="Gene3D" id="1.10.260.40">
    <property type="entry name" value="lambda repressor-like DNA-binding domains"/>
    <property type="match status" value="1"/>
</dbReference>
<dbReference type="InterPro" id="IPR046335">
    <property type="entry name" value="LacI/GalR-like_sensor"/>
</dbReference>
<sequence>MTSASRSPGARRPTIREVAGLAGLSHQTVSRHLRGDDTVNEAARARIDEAIARLGYRPSLLARAMRDRRTGRLAVALPSGLAVSSLAILDGVRQTAEAAGYTVEVITLSGAPDARRARVLELSDAGFFEGIVSLMPLPGLAAEEPRTPLLVVPRYDENMRSIGDLADASILHEIMDRLAAGGHRRFLHLAGDHAHTSARERRRVFEEAAVRLGAESYDVVDCDWDPGRALEAIRGLPADGATAVVAATDVLAAAAIRAATERGWQVPRDLSVTGWDDNPVAAVMLPSLTSVSHDHHMLGRHAAASLLAVLRGEAAPGEPGPIATVLWRESTGAAPVHERR</sequence>
<name>A0ABP4ZX55_9MICO</name>
<dbReference type="SUPFAM" id="SSF47413">
    <property type="entry name" value="lambda repressor-like DNA-binding domains"/>
    <property type="match status" value="1"/>
</dbReference>
<dbReference type="PANTHER" id="PTHR30146:SF155">
    <property type="entry name" value="ALANINE RACEMASE"/>
    <property type="match status" value="1"/>
</dbReference>
<keyword evidence="1" id="KW-0805">Transcription regulation</keyword>
<organism evidence="5 6">
    <name type="scientific">Myceligenerans crystallogenes</name>
    <dbReference type="NCBI Taxonomy" id="316335"/>
    <lineage>
        <taxon>Bacteria</taxon>
        <taxon>Bacillati</taxon>
        <taxon>Actinomycetota</taxon>
        <taxon>Actinomycetes</taxon>
        <taxon>Micrococcales</taxon>
        <taxon>Promicromonosporaceae</taxon>
        <taxon>Myceligenerans</taxon>
    </lineage>
</organism>
<dbReference type="RefSeq" id="WP_344105530.1">
    <property type="nucleotide sequence ID" value="NZ_BAAANL010000008.1"/>
</dbReference>
<reference evidence="6" key="1">
    <citation type="journal article" date="2019" name="Int. J. Syst. Evol. Microbiol.">
        <title>The Global Catalogue of Microorganisms (GCM) 10K type strain sequencing project: providing services to taxonomists for standard genome sequencing and annotation.</title>
        <authorList>
            <consortium name="The Broad Institute Genomics Platform"/>
            <consortium name="The Broad Institute Genome Sequencing Center for Infectious Disease"/>
            <person name="Wu L."/>
            <person name="Ma J."/>
        </authorList>
    </citation>
    <scope>NUCLEOTIDE SEQUENCE [LARGE SCALE GENOMIC DNA]</scope>
    <source>
        <strain evidence="6">JCM 14326</strain>
    </source>
</reference>
<dbReference type="SUPFAM" id="SSF53822">
    <property type="entry name" value="Periplasmic binding protein-like I"/>
    <property type="match status" value="1"/>
</dbReference>
<evidence type="ECO:0000313" key="6">
    <source>
        <dbReference type="Proteomes" id="UP001501094"/>
    </source>
</evidence>
<dbReference type="InterPro" id="IPR010982">
    <property type="entry name" value="Lambda_DNA-bd_dom_sf"/>
</dbReference>
<dbReference type="GO" id="GO:0003677">
    <property type="term" value="F:DNA binding"/>
    <property type="evidence" value="ECO:0007669"/>
    <property type="project" value="UniProtKB-KW"/>
</dbReference>
<dbReference type="Proteomes" id="UP001501094">
    <property type="component" value="Unassembled WGS sequence"/>
</dbReference>
<evidence type="ECO:0000256" key="3">
    <source>
        <dbReference type="ARBA" id="ARBA00023163"/>
    </source>
</evidence>
<accession>A0ABP4ZX55</accession>
<dbReference type="Gene3D" id="3.40.50.2300">
    <property type="match status" value="2"/>
</dbReference>
<dbReference type="CDD" id="cd01392">
    <property type="entry name" value="HTH_LacI"/>
    <property type="match status" value="1"/>
</dbReference>
<dbReference type="SMART" id="SM00354">
    <property type="entry name" value="HTH_LACI"/>
    <property type="match status" value="1"/>
</dbReference>
<dbReference type="InterPro" id="IPR028082">
    <property type="entry name" value="Peripla_BP_I"/>
</dbReference>
<keyword evidence="6" id="KW-1185">Reference proteome</keyword>
<proteinExistence type="predicted"/>
<dbReference type="PROSITE" id="PS50932">
    <property type="entry name" value="HTH_LACI_2"/>
    <property type="match status" value="1"/>
</dbReference>
<evidence type="ECO:0000313" key="5">
    <source>
        <dbReference type="EMBL" id="GAA1872932.1"/>
    </source>
</evidence>
<evidence type="ECO:0000256" key="1">
    <source>
        <dbReference type="ARBA" id="ARBA00023015"/>
    </source>
</evidence>
<dbReference type="PANTHER" id="PTHR30146">
    <property type="entry name" value="LACI-RELATED TRANSCRIPTIONAL REPRESSOR"/>
    <property type="match status" value="1"/>
</dbReference>
<gene>
    <name evidence="5" type="ORF">GCM10009751_35420</name>
</gene>
<dbReference type="InterPro" id="IPR000843">
    <property type="entry name" value="HTH_LacI"/>
</dbReference>
<dbReference type="EMBL" id="BAAANL010000008">
    <property type="protein sequence ID" value="GAA1872932.1"/>
    <property type="molecule type" value="Genomic_DNA"/>
</dbReference>
<dbReference type="Pfam" id="PF00356">
    <property type="entry name" value="LacI"/>
    <property type="match status" value="1"/>
</dbReference>
<evidence type="ECO:0000259" key="4">
    <source>
        <dbReference type="PROSITE" id="PS50932"/>
    </source>
</evidence>
<evidence type="ECO:0000256" key="2">
    <source>
        <dbReference type="ARBA" id="ARBA00023125"/>
    </source>
</evidence>
<keyword evidence="3" id="KW-0804">Transcription</keyword>
<keyword evidence="2 5" id="KW-0238">DNA-binding</keyword>
<feature type="domain" description="HTH lacI-type" evidence="4">
    <location>
        <begin position="13"/>
        <end position="67"/>
    </location>
</feature>
<comment type="caution">
    <text evidence="5">The sequence shown here is derived from an EMBL/GenBank/DDBJ whole genome shotgun (WGS) entry which is preliminary data.</text>
</comment>
<dbReference type="Pfam" id="PF13377">
    <property type="entry name" value="Peripla_BP_3"/>
    <property type="match status" value="1"/>
</dbReference>